<reference evidence="1 2" key="1">
    <citation type="journal article" date="2014" name="Genome Announc.">
        <title>Draft Genome Sequence of the Haloacid-Degrading Burkholderia caribensis Strain MBA4.</title>
        <authorList>
            <person name="Pan Y."/>
            <person name="Kong K.F."/>
            <person name="Tsang J.S."/>
        </authorList>
    </citation>
    <scope>NUCLEOTIDE SEQUENCE [LARGE SCALE GENOMIC DNA]</scope>
    <source>
        <strain evidence="1 2">852011</strain>
    </source>
</reference>
<dbReference type="Proteomes" id="UP000509548">
    <property type="component" value="Chromosome 1"/>
</dbReference>
<dbReference type="AlphaFoldDB" id="A0A9Q6S2P5"/>
<protein>
    <submittedName>
        <fullName evidence="1">Uncharacterized protein</fullName>
    </submittedName>
</protein>
<proteinExistence type="predicted"/>
<gene>
    <name evidence="1" type="ORF">A9O66_14235</name>
</gene>
<sequence>MRGARKRRISACGNPPRPDGWPLWPSHFGISRDALWRGALPGQGAGPVRWTPGAASRYNWADFFGLRGNPDK</sequence>
<evidence type="ECO:0000313" key="1">
    <source>
        <dbReference type="EMBL" id="QLB63440.1"/>
    </source>
</evidence>
<name>A0A9Q6S2P5_9BURK</name>
<accession>A0A9Q6S2P5</accession>
<evidence type="ECO:0000313" key="2">
    <source>
        <dbReference type="Proteomes" id="UP000509548"/>
    </source>
</evidence>
<organism evidence="1 2">
    <name type="scientific">Paraburkholderia caribensis</name>
    <dbReference type="NCBI Taxonomy" id="75105"/>
    <lineage>
        <taxon>Bacteria</taxon>
        <taxon>Pseudomonadati</taxon>
        <taxon>Pseudomonadota</taxon>
        <taxon>Betaproteobacteria</taxon>
        <taxon>Burkholderiales</taxon>
        <taxon>Burkholderiaceae</taxon>
        <taxon>Paraburkholderia</taxon>
    </lineage>
</organism>
<dbReference type="EMBL" id="CP015958">
    <property type="protein sequence ID" value="QLB63440.1"/>
    <property type="molecule type" value="Genomic_DNA"/>
</dbReference>